<organism evidence="1 3">
    <name type="scientific">Methylobacterium oxalidis</name>
    <dbReference type="NCBI Taxonomy" id="944322"/>
    <lineage>
        <taxon>Bacteria</taxon>
        <taxon>Pseudomonadati</taxon>
        <taxon>Pseudomonadota</taxon>
        <taxon>Alphaproteobacteria</taxon>
        <taxon>Hyphomicrobiales</taxon>
        <taxon>Methylobacteriaceae</taxon>
        <taxon>Methylobacterium</taxon>
    </lineage>
</organism>
<protein>
    <submittedName>
        <fullName evidence="1">Uncharacterized protein</fullName>
    </submittedName>
</protein>
<evidence type="ECO:0000313" key="2">
    <source>
        <dbReference type="EMBL" id="GLS64864.1"/>
    </source>
</evidence>
<accession>A0A512JCL4</accession>
<evidence type="ECO:0000313" key="1">
    <source>
        <dbReference type="EMBL" id="GEP07688.1"/>
    </source>
</evidence>
<reference evidence="1 3" key="3">
    <citation type="submission" date="2019-07" db="EMBL/GenBank/DDBJ databases">
        <title>Whole genome shotgun sequence of Methylobacterium oxalidis NBRC 107715.</title>
        <authorList>
            <person name="Hosoyama A."/>
            <person name="Uohara A."/>
            <person name="Ohji S."/>
            <person name="Ichikawa N."/>
        </authorList>
    </citation>
    <scope>NUCLEOTIDE SEQUENCE [LARGE SCALE GENOMIC DNA]</scope>
    <source>
        <strain evidence="1 3">NBRC 107715</strain>
    </source>
</reference>
<sequence length="115" mass="13144">MTQELPDLKETQELLDLLARQDQQVRAVRYRYGVHAGPKAHLASQVLAMKMSPKVRLARKALLAIGEINDRPAPQSLLVLLVQQARLILLAWMVRRVLRALKHRQVLLDELVPRS</sequence>
<dbReference type="EMBL" id="BJZU01000174">
    <property type="protein sequence ID" value="GEP07688.1"/>
    <property type="molecule type" value="Genomic_DNA"/>
</dbReference>
<dbReference type="OrthoDB" id="9847370at2"/>
<evidence type="ECO:0000313" key="4">
    <source>
        <dbReference type="Proteomes" id="UP001156856"/>
    </source>
</evidence>
<dbReference type="AlphaFoldDB" id="A0A512JCL4"/>
<dbReference type="EMBL" id="BSPK01000054">
    <property type="protein sequence ID" value="GLS64864.1"/>
    <property type="molecule type" value="Genomic_DNA"/>
</dbReference>
<name>A0A512JCL4_9HYPH</name>
<comment type="caution">
    <text evidence="1">The sequence shown here is derived from an EMBL/GenBank/DDBJ whole genome shotgun (WGS) entry which is preliminary data.</text>
</comment>
<reference evidence="2" key="1">
    <citation type="journal article" date="2014" name="Int. J. Syst. Evol. Microbiol.">
        <title>Complete genome of a new Firmicutes species belonging to the dominant human colonic microbiota ('Ruminococcus bicirculans') reveals two chromosomes and a selective capacity to utilize plant glucans.</title>
        <authorList>
            <consortium name="NISC Comparative Sequencing Program"/>
            <person name="Wegmann U."/>
            <person name="Louis P."/>
            <person name="Goesmann A."/>
            <person name="Henrissat B."/>
            <person name="Duncan S.H."/>
            <person name="Flint H.J."/>
        </authorList>
    </citation>
    <scope>NUCLEOTIDE SEQUENCE</scope>
    <source>
        <strain evidence="2">NBRC 107715</strain>
    </source>
</reference>
<keyword evidence="4" id="KW-1185">Reference proteome</keyword>
<proteinExistence type="predicted"/>
<evidence type="ECO:0000313" key="3">
    <source>
        <dbReference type="Proteomes" id="UP000321960"/>
    </source>
</evidence>
<reference evidence="2" key="4">
    <citation type="submission" date="2023-01" db="EMBL/GenBank/DDBJ databases">
        <title>Draft genome sequence of Methylobacterium oxalidis strain NBRC 107715.</title>
        <authorList>
            <person name="Sun Q."/>
            <person name="Mori K."/>
        </authorList>
    </citation>
    <scope>NUCLEOTIDE SEQUENCE</scope>
    <source>
        <strain evidence="2">NBRC 107715</strain>
    </source>
</reference>
<dbReference type="Proteomes" id="UP001156856">
    <property type="component" value="Unassembled WGS sequence"/>
</dbReference>
<dbReference type="Proteomes" id="UP000321960">
    <property type="component" value="Unassembled WGS sequence"/>
</dbReference>
<dbReference type="RefSeq" id="WP_147029110.1">
    <property type="nucleotide sequence ID" value="NZ_BJZU01000174.1"/>
</dbReference>
<gene>
    <name evidence="2" type="ORF">GCM10007888_32450</name>
    <name evidence="1" type="ORF">MOX02_57260</name>
</gene>
<reference evidence="4" key="2">
    <citation type="journal article" date="2019" name="Int. J. Syst. Evol. Microbiol.">
        <title>The Global Catalogue of Microorganisms (GCM) 10K type strain sequencing project: providing services to taxonomists for standard genome sequencing and annotation.</title>
        <authorList>
            <consortium name="The Broad Institute Genomics Platform"/>
            <consortium name="The Broad Institute Genome Sequencing Center for Infectious Disease"/>
            <person name="Wu L."/>
            <person name="Ma J."/>
        </authorList>
    </citation>
    <scope>NUCLEOTIDE SEQUENCE [LARGE SCALE GENOMIC DNA]</scope>
    <source>
        <strain evidence="4">NBRC 107715</strain>
    </source>
</reference>